<evidence type="ECO:0000313" key="1">
    <source>
        <dbReference type="EMBL" id="EKC53108.1"/>
    </source>
</evidence>
<proteinExistence type="predicted"/>
<sequence length="167" mass="19438">PLKQSLSYSFVERLIELQNHARQKEGKPLFYHADVLGLLSHPYILESDPSRIVRMQEEIVRNRRITVAAEWLACTPLLATLFRSVEGWRGFSDYLLAVIAQIARMPYEDTEARRRVEFLNVISEEVIKLRNSLNNCEIELSISIYTSLLRRHLQTLRIPYEGEPLEG</sequence>
<feature type="non-terminal residue" evidence="1">
    <location>
        <position position="167"/>
    </location>
</feature>
<name>K1S6R0_9ZZZZ</name>
<dbReference type="EMBL" id="AJWY01011311">
    <property type="protein sequence ID" value="EKC53108.1"/>
    <property type="molecule type" value="Genomic_DNA"/>
</dbReference>
<comment type="caution">
    <text evidence="1">The sequence shown here is derived from an EMBL/GenBank/DDBJ whole genome shotgun (WGS) entry which is preliminary data.</text>
</comment>
<feature type="non-terminal residue" evidence="1">
    <location>
        <position position="1"/>
    </location>
</feature>
<accession>K1S6R0</accession>
<organism evidence="1">
    <name type="scientific">human gut metagenome</name>
    <dbReference type="NCBI Taxonomy" id="408170"/>
    <lineage>
        <taxon>unclassified sequences</taxon>
        <taxon>metagenomes</taxon>
        <taxon>organismal metagenomes</taxon>
    </lineage>
</organism>
<dbReference type="AlphaFoldDB" id="K1S6R0"/>
<gene>
    <name evidence="1" type="ORF">LEA_16538</name>
</gene>
<protein>
    <submittedName>
        <fullName evidence="1">Uncharacterized protein</fullName>
    </submittedName>
</protein>
<reference evidence="1" key="1">
    <citation type="journal article" date="2013" name="Environ. Microbiol.">
        <title>Microbiota from the distal guts of lean and obese adolescents exhibit partial functional redundancy besides clear differences in community structure.</title>
        <authorList>
            <person name="Ferrer M."/>
            <person name="Ruiz A."/>
            <person name="Lanza F."/>
            <person name="Haange S.B."/>
            <person name="Oberbach A."/>
            <person name="Till H."/>
            <person name="Bargiela R."/>
            <person name="Campoy C."/>
            <person name="Segura M.T."/>
            <person name="Richter M."/>
            <person name="von Bergen M."/>
            <person name="Seifert J."/>
            <person name="Suarez A."/>
        </authorList>
    </citation>
    <scope>NUCLEOTIDE SEQUENCE</scope>
</reference>